<reference evidence="1" key="1">
    <citation type="submission" date="2022-06" db="EMBL/GenBank/DDBJ databases">
        <title>Ornithinimicrobium JY.X270.</title>
        <authorList>
            <person name="Huang Y."/>
        </authorList>
    </citation>
    <scope>NUCLEOTIDE SEQUENCE</scope>
    <source>
        <strain evidence="1">JY.X270</strain>
    </source>
</reference>
<dbReference type="EMBL" id="CP099490">
    <property type="protein sequence ID" value="USQ75568.1"/>
    <property type="molecule type" value="Genomic_DNA"/>
</dbReference>
<proteinExistence type="predicted"/>
<name>A0ABY4YFL2_9MICO</name>
<sequence length="91" mass="9983">MSVMEKRLQLLLDAERYALVSQEATRSGRSVASVIREAIDVRFEQAEAQTRRAAALGEFLALGPDEDGQPEDVVAALQGEFEDHLDRKGGP</sequence>
<evidence type="ECO:0000313" key="2">
    <source>
        <dbReference type="Proteomes" id="UP001056535"/>
    </source>
</evidence>
<organism evidence="1 2">
    <name type="scientific">Ornithinimicrobium cryptoxanthini</name>
    <dbReference type="NCBI Taxonomy" id="2934161"/>
    <lineage>
        <taxon>Bacteria</taxon>
        <taxon>Bacillati</taxon>
        <taxon>Actinomycetota</taxon>
        <taxon>Actinomycetes</taxon>
        <taxon>Micrococcales</taxon>
        <taxon>Ornithinimicrobiaceae</taxon>
        <taxon>Ornithinimicrobium</taxon>
    </lineage>
</organism>
<protein>
    <submittedName>
        <fullName evidence="1">Uncharacterized protein</fullName>
    </submittedName>
</protein>
<dbReference type="Proteomes" id="UP001056535">
    <property type="component" value="Chromosome"/>
</dbReference>
<gene>
    <name evidence="1" type="ORF">NF557_13240</name>
</gene>
<keyword evidence="2" id="KW-1185">Reference proteome</keyword>
<evidence type="ECO:0000313" key="1">
    <source>
        <dbReference type="EMBL" id="USQ75568.1"/>
    </source>
</evidence>
<accession>A0ABY4YFL2</accession>
<dbReference type="RefSeq" id="WP_252619994.1">
    <property type="nucleotide sequence ID" value="NZ_CP099490.1"/>
</dbReference>